<dbReference type="InterPro" id="IPR021634">
    <property type="entry name" value="DUF3240"/>
</dbReference>
<dbReference type="OrthoDB" id="8537254at2"/>
<accession>A0A5Q0BDW0</accession>
<evidence type="ECO:0000313" key="2">
    <source>
        <dbReference type="Proteomes" id="UP000325755"/>
    </source>
</evidence>
<protein>
    <submittedName>
        <fullName evidence="1">DUF3240 domain-containing protein</fullName>
    </submittedName>
</protein>
<organism evidence="1 2">
    <name type="scientific">Candidatus Methylospira mobilis</name>
    <dbReference type="NCBI Taxonomy" id="1808979"/>
    <lineage>
        <taxon>Bacteria</taxon>
        <taxon>Pseudomonadati</taxon>
        <taxon>Pseudomonadota</taxon>
        <taxon>Gammaproteobacteria</taxon>
        <taxon>Methylococcales</taxon>
        <taxon>Methylococcaceae</taxon>
        <taxon>Candidatus Methylospira</taxon>
    </lineage>
</organism>
<sequence>MTSDYCLLLLFVPPTQEDAVIDWLLQNHPGLTFTSAAVAAHTGEAEGLSIIEQVSGRKRQVCFSVTAPTAQCPALLEHIQSAFAGTAIRYQLVPLVGQGVF</sequence>
<keyword evidence="2" id="KW-1185">Reference proteome</keyword>
<dbReference type="InParanoid" id="A0A5Q0BDW0"/>
<dbReference type="RefSeq" id="WP_153247703.1">
    <property type="nucleotide sequence ID" value="NZ_CP044205.1"/>
</dbReference>
<reference evidence="1 2" key="1">
    <citation type="submission" date="2019-09" db="EMBL/GenBank/DDBJ databases">
        <title>Ecophysiology of the spiral-shaped methanotroph Methylospira mobilis as revealed by the complete genome sequence.</title>
        <authorList>
            <person name="Oshkin I.Y."/>
            <person name="Dedysh S.N."/>
            <person name="Miroshnikov K."/>
            <person name="Danilova O.V."/>
            <person name="Hakobyan A."/>
            <person name="Liesack W."/>
        </authorList>
    </citation>
    <scope>NUCLEOTIDE SEQUENCE [LARGE SCALE GENOMIC DNA]</scope>
    <source>
        <strain evidence="1 2">Shm1</strain>
    </source>
</reference>
<dbReference type="InterPro" id="IPR015867">
    <property type="entry name" value="N-reg_PII/ATP_PRibTrfase_C"/>
</dbReference>
<dbReference type="Gene3D" id="3.30.70.120">
    <property type="match status" value="1"/>
</dbReference>
<evidence type="ECO:0000313" key="1">
    <source>
        <dbReference type="EMBL" id="QFY41719.1"/>
    </source>
</evidence>
<proteinExistence type="predicted"/>
<dbReference type="KEGG" id="mmob:F6R98_02975"/>
<dbReference type="Proteomes" id="UP000325755">
    <property type="component" value="Chromosome"/>
</dbReference>
<dbReference type="EMBL" id="CP044205">
    <property type="protein sequence ID" value="QFY41719.1"/>
    <property type="molecule type" value="Genomic_DNA"/>
</dbReference>
<dbReference type="AlphaFoldDB" id="A0A5Q0BDW0"/>
<gene>
    <name evidence="1" type="ORF">F6R98_02975</name>
</gene>
<dbReference type="Pfam" id="PF11582">
    <property type="entry name" value="DUF3240"/>
    <property type="match status" value="1"/>
</dbReference>
<name>A0A5Q0BDW0_9GAMM</name>